<dbReference type="InterPro" id="IPR003305">
    <property type="entry name" value="CenC_carb-bd"/>
</dbReference>
<keyword evidence="4 15" id="KW-0858">Xylan degradation</keyword>
<keyword evidence="6" id="KW-0677">Repeat</keyword>
<dbReference type="InterPro" id="IPR001000">
    <property type="entry name" value="GH10_dom"/>
</dbReference>
<evidence type="ECO:0000256" key="12">
    <source>
        <dbReference type="RuleBase" id="RU361174"/>
    </source>
</evidence>
<gene>
    <name evidence="15" type="ORF">SAMN04488099_101163</name>
</gene>
<dbReference type="EMBL" id="FNZU01000001">
    <property type="protein sequence ID" value="SEK20180.1"/>
    <property type="molecule type" value="Genomic_DNA"/>
</dbReference>
<dbReference type="InterPro" id="IPR044846">
    <property type="entry name" value="GH10"/>
</dbReference>
<dbReference type="GO" id="GO:0045493">
    <property type="term" value="P:xylan catabolic process"/>
    <property type="evidence" value="ECO:0007669"/>
    <property type="project" value="UniProtKB-UniPathway"/>
</dbReference>
<evidence type="ECO:0000256" key="1">
    <source>
        <dbReference type="ARBA" id="ARBA00000681"/>
    </source>
</evidence>
<keyword evidence="13" id="KW-1133">Transmembrane helix</keyword>
<evidence type="ECO:0000256" key="3">
    <source>
        <dbReference type="ARBA" id="ARBA00007495"/>
    </source>
</evidence>
<sequence length="760" mass="86047">MKKLKQILIILTLVLTIIPPIQVRADNSDEWSTSFEDDGLMFEPRGDNEELEVTGDDARTGEYSLRVSERSEPWNGPSLRIEEQIEQSVEYTFSVWAKIDGEATADLQLSTQIGEGDNASYQTIDSQSVSPRDWVQLQGTYRYDAIVDNFVTVYVETTSNATVSYLIDDFSMERADSATDVSVQTDLTPLKDIYEDYFLIGNAVSMTEMEGQRLDLLRHHHNLVTAENAMKPEYAYDSSRSFNFNDQQRLVDRIQEEGFYLHGHVLVWHQQSPEWLHTVDGQLLSREEALENMYTHIEETIIHYGDDVIAWEVVNEAMNDNPRDPENWRDMLRRSDWYDAIGDDYLELAYRKAREVLDENGWEEVKLYYNDYNDDNQSKSRAIYYMVQEINETYAEENPGELLIDGVGMQGHYNASTIADNVRQSIERFRELGVEIGVTELDITSRSSGELSEEEELAQALLYAELFAIYKEHADVISRVTFWGLNDATSWRSENNPLLFDENLQAKQAYYAVADPEAFLAQHQGNGEAAEVRTGQAAYGTPDLSENTDDLWENSEELNLDRYQLAWQGATGSGRVLWDEDNLYVRIQVSDSSRSVTGENPWEQDSVEVFVEESFDRSTSYETGAGQYRVNAEGEETFGEMTDNTSIESVVFETEEGYVVHMAIPWVESSPASGDSIGFDLQINDADSGSRESVAVWNDLTGQAFQNPSVFGELELVRVEGAGETASEEDSVLAGVLVYGGIVGVILVGVISVIILRKRK</sequence>
<evidence type="ECO:0000256" key="2">
    <source>
        <dbReference type="ARBA" id="ARBA00004851"/>
    </source>
</evidence>
<dbReference type="RefSeq" id="WP_143059403.1">
    <property type="nucleotide sequence ID" value="NZ_BJYC01000001.1"/>
</dbReference>
<feature type="active site" description="Nucleophile" evidence="11">
    <location>
        <position position="440"/>
    </location>
</feature>
<accession>A0A1H7F848</accession>
<dbReference type="EC" id="3.2.1.8" evidence="12"/>
<dbReference type="SUPFAM" id="SSF49344">
    <property type="entry name" value="CBD9-like"/>
    <property type="match status" value="1"/>
</dbReference>
<dbReference type="Pfam" id="PF00331">
    <property type="entry name" value="Glyco_hydro_10"/>
    <property type="match status" value="1"/>
</dbReference>
<evidence type="ECO:0000256" key="10">
    <source>
        <dbReference type="ARBA" id="ARBA00023326"/>
    </source>
</evidence>
<proteinExistence type="inferred from homology"/>
<organism evidence="15 16">
    <name type="scientific">Alkalibacterium pelagium</name>
    <dbReference type="NCBI Taxonomy" id="426702"/>
    <lineage>
        <taxon>Bacteria</taxon>
        <taxon>Bacillati</taxon>
        <taxon>Bacillota</taxon>
        <taxon>Bacilli</taxon>
        <taxon>Lactobacillales</taxon>
        <taxon>Carnobacteriaceae</taxon>
        <taxon>Alkalibacterium</taxon>
    </lineage>
</organism>
<keyword evidence="5" id="KW-0732">Signal</keyword>
<dbReference type="PROSITE" id="PS00591">
    <property type="entry name" value="GH10_1"/>
    <property type="match status" value="1"/>
</dbReference>
<evidence type="ECO:0000256" key="9">
    <source>
        <dbReference type="ARBA" id="ARBA00023295"/>
    </source>
</evidence>
<dbReference type="UniPathway" id="UPA00114"/>
<dbReference type="STRING" id="426702.SAMN04488099_101163"/>
<comment type="pathway">
    <text evidence="2">Glycan degradation; xylan degradation.</text>
</comment>
<dbReference type="InterPro" id="IPR008979">
    <property type="entry name" value="Galactose-bd-like_sf"/>
</dbReference>
<dbReference type="Pfam" id="PF02018">
    <property type="entry name" value="CBM_4_9"/>
    <property type="match status" value="1"/>
</dbReference>
<dbReference type="SMART" id="SM00633">
    <property type="entry name" value="Glyco_10"/>
    <property type="match status" value="1"/>
</dbReference>
<dbReference type="Pfam" id="PF06452">
    <property type="entry name" value="CBM9_1"/>
    <property type="match status" value="1"/>
</dbReference>
<feature type="transmembrane region" description="Helical" evidence="13">
    <location>
        <begin position="732"/>
        <end position="756"/>
    </location>
</feature>
<dbReference type="PRINTS" id="PR00134">
    <property type="entry name" value="GLHYDRLASE10"/>
</dbReference>
<dbReference type="InterPro" id="IPR017853">
    <property type="entry name" value="GH"/>
</dbReference>
<dbReference type="SUPFAM" id="SSF51445">
    <property type="entry name" value="(Trans)glycosidases"/>
    <property type="match status" value="1"/>
</dbReference>
<evidence type="ECO:0000256" key="6">
    <source>
        <dbReference type="ARBA" id="ARBA00022737"/>
    </source>
</evidence>
<comment type="catalytic activity">
    <reaction evidence="1 12">
        <text>Endohydrolysis of (1-&gt;4)-beta-D-xylosidic linkages in xylans.</text>
        <dbReference type="EC" id="3.2.1.8"/>
    </reaction>
</comment>
<keyword evidence="8 12" id="KW-0119">Carbohydrate metabolism</keyword>
<evidence type="ECO:0000256" key="4">
    <source>
        <dbReference type="ARBA" id="ARBA00022651"/>
    </source>
</evidence>
<comment type="similarity">
    <text evidence="3 12">Belongs to the glycosyl hydrolase 10 (cellulase F) family.</text>
</comment>
<dbReference type="OrthoDB" id="9809277at2"/>
<evidence type="ECO:0000256" key="5">
    <source>
        <dbReference type="ARBA" id="ARBA00022729"/>
    </source>
</evidence>
<keyword evidence="13" id="KW-0472">Membrane</keyword>
<dbReference type="PANTHER" id="PTHR31490:SF88">
    <property type="entry name" value="BETA-XYLANASE"/>
    <property type="match status" value="1"/>
</dbReference>
<dbReference type="GO" id="GO:0031176">
    <property type="term" value="F:endo-1,4-beta-xylanase activity"/>
    <property type="evidence" value="ECO:0007669"/>
    <property type="project" value="UniProtKB-EC"/>
</dbReference>
<dbReference type="Gene3D" id="2.60.120.260">
    <property type="entry name" value="Galactose-binding domain-like"/>
    <property type="match status" value="1"/>
</dbReference>
<evidence type="ECO:0000256" key="7">
    <source>
        <dbReference type="ARBA" id="ARBA00022801"/>
    </source>
</evidence>
<dbReference type="PANTHER" id="PTHR31490">
    <property type="entry name" value="GLYCOSYL HYDROLASE"/>
    <property type="match status" value="1"/>
</dbReference>
<evidence type="ECO:0000256" key="11">
    <source>
        <dbReference type="PROSITE-ProRule" id="PRU10061"/>
    </source>
</evidence>
<evidence type="ECO:0000313" key="16">
    <source>
        <dbReference type="Proteomes" id="UP000199081"/>
    </source>
</evidence>
<evidence type="ECO:0000256" key="8">
    <source>
        <dbReference type="ARBA" id="ARBA00023277"/>
    </source>
</evidence>
<keyword evidence="10 12" id="KW-0624">Polysaccharide degradation</keyword>
<dbReference type="InterPro" id="IPR010502">
    <property type="entry name" value="Carb-bd_dom_fam9"/>
</dbReference>
<evidence type="ECO:0000256" key="13">
    <source>
        <dbReference type="SAM" id="Phobius"/>
    </source>
</evidence>
<dbReference type="SUPFAM" id="SSF49785">
    <property type="entry name" value="Galactose-binding domain-like"/>
    <property type="match status" value="1"/>
</dbReference>
<dbReference type="PROSITE" id="PS51760">
    <property type="entry name" value="GH10_2"/>
    <property type="match status" value="1"/>
</dbReference>
<dbReference type="AlphaFoldDB" id="A0A1H7F848"/>
<keyword evidence="16" id="KW-1185">Reference proteome</keyword>
<keyword evidence="7 12" id="KW-0378">Hydrolase</keyword>
<keyword evidence="9 12" id="KW-0326">Glycosidase</keyword>
<reference evidence="16" key="1">
    <citation type="submission" date="2016-10" db="EMBL/GenBank/DDBJ databases">
        <authorList>
            <person name="Varghese N."/>
            <person name="Submissions S."/>
        </authorList>
    </citation>
    <scope>NUCLEOTIDE SEQUENCE [LARGE SCALE GENOMIC DNA]</scope>
    <source>
        <strain evidence="16">DSM 19183</strain>
    </source>
</reference>
<dbReference type="InterPro" id="IPR031158">
    <property type="entry name" value="GH10_AS"/>
</dbReference>
<dbReference type="Gene3D" id="3.20.20.80">
    <property type="entry name" value="Glycosidases"/>
    <property type="match status" value="1"/>
</dbReference>
<keyword evidence="13" id="KW-0812">Transmembrane</keyword>
<feature type="domain" description="GH10" evidence="14">
    <location>
        <begin position="184"/>
        <end position="516"/>
    </location>
</feature>
<evidence type="ECO:0000313" key="15">
    <source>
        <dbReference type="EMBL" id="SEK20180.1"/>
    </source>
</evidence>
<name>A0A1H7F848_9LACT</name>
<evidence type="ECO:0000259" key="14">
    <source>
        <dbReference type="PROSITE" id="PS51760"/>
    </source>
</evidence>
<dbReference type="Gene3D" id="2.60.40.1190">
    <property type="match status" value="1"/>
</dbReference>
<dbReference type="GO" id="GO:0030246">
    <property type="term" value="F:carbohydrate binding"/>
    <property type="evidence" value="ECO:0007669"/>
    <property type="project" value="InterPro"/>
</dbReference>
<dbReference type="Proteomes" id="UP000199081">
    <property type="component" value="Unassembled WGS sequence"/>
</dbReference>
<protein>
    <recommendedName>
        <fullName evidence="12">Beta-xylanase</fullName>
        <ecNumber evidence="12">3.2.1.8</ecNumber>
    </recommendedName>
</protein>